<reference evidence="5 6" key="1">
    <citation type="submission" date="2023-10" db="EMBL/GenBank/DDBJ databases">
        <title>Development of a sustainable strategy for remediation of hydrocarbon-contaminated territories based on the waste exchange concept.</title>
        <authorList>
            <person name="Krivoruchko A."/>
        </authorList>
    </citation>
    <scope>NUCLEOTIDE SEQUENCE [LARGE SCALE GENOMIC DNA]</scope>
    <source>
        <strain evidence="5 6">IEGM 1323</strain>
    </source>
</reference>
<keyword evidence="1" id="KW-0813">Transport</keyword>
<comment type="caution">
    <text evidence="5">The sequence shown here is derived from an EMBL/GenBank/DDBJ whole genome shotgun (WGS) entry which is preliminary data.</text>
</comment>
<dbReference type="Gene3D" id="3.40.50.300">
    <property type="entry name" value="P-loop containing nucleotide triphosphate hydrolases"/>
    <property type="match status" value="1"/>
</dbReference>
<dbReference type="PANTHER" id="PTHR42939:SF1">
    <property type="entry name" value="ABC TRANSPORTER ATP-BINDING PROTEIN ALBC-RELATED"/>
    <property type="match status" value="1"/>
</dbReference>
<evidence type="ECO:0000256" key="2">
    <source>
        <dbReference type="ARBA" id="ARBA00022741"/>
    </source>
</evidence>
<keyword evidence="2" id="KW-0547">Nucleotide-binding</keyword>
<keyword evidence="6" id="KW-1185">Reference proteome</keyword>
<dbReference type="CDD" id="cd03230">
    <property type="entry name" value="ABC_DR_subfamily_A"/>
    <property type="match status" value="1"/>
</dbReference>
<dbReference type="InterPro" id="IPR027417">
    <property type="entry name" value="P-loop_NTPase"/>
</dbReference>
<organism evidence="5 6">
    <name type="scientific">Rhodococcoides yunnanense</name>
    <dbReference type="NCBI Taxonomy" id="278209"/>
    <lineage>
        <taxon>Bacteria</taxon>
        <taxon>Bacillati</taxon>
        <taxon>Actinomycetota</taxon>
        <taxon>Actinomycetes</taxon>
        <taxon>Mycobacteriales</taxon>
        <taxon>Nocardiaceae</taxon>
        <taxon>Rhodococcoides</taxon>
    </lineage>
</organism>
<name>A0ABU4BDT4_9NOCA</name>
<evidence type="ECO:0000256" key="1">
    <source>
        <dbReference type="ARBA" id="ARBA00022448"/>
    </source>
</evidence>
<dbReference type="SUPFAM" id="SSF52540">
    <property type="entry name" value="P-loop containing nucleoside triphosphate hydrolases"/>
    <property type="match status" value="1"/>
</dbReference>
<dbReference type="Pfam" id="PF00005">
    <property type="entry name" value="ABC_tran"/>
    <property type="match status" value="1"/>
</dbReference>
<dbReference type="InterPro" id="IPR003593">
    <property type="entry name" value="AAA+_ATPase"/>
</dbReference>
<protein>
    <submittedName>
        <fullName evidence="5">ABC transporter ATP-binding protein</fullName>
    </submittedName>
</protein>
<evidence type="ECO:0000313" key="5">
    <source>
        <dbReference type="EMBL" id="MDV6262345.1"/>
    </source>
</evidence>
<dbReference type="EMBL" id="JAWLJX010000003">
    <property type="protein sequence ID" value="MDV6262345.1"/>
    <property type="molecule type" value="Genomic_DNA"/>
</dbReference>
<gene>
    <name evidence="5" type="ORF">R3P96_13440</name>
</gene>
<evidence type="ECO:0000259" key="4">
    <source>
        <dbReference type="PROSITE" id="PS50893"/>
    </source>
</evidence>
<dbReference type="PANTHER" id="PTHR42939">
    <property type="entry name" value="ABC TRANSPORTER ATP-BINDING PROTEIN ALBC-RELATED"/>
    <property type="match status" value="1"/>
</dbReference>
<dbReference type="RefSeq" id="WP_317564746.1">
    <property type="nucleotide sequence ID" value="NZ_JAWLJX010000003.1"/>
</dbReference>
<dbReference type="Proteomes" id="UP001185755">
    <property type="component" value="Unassembled WGS sequence"/>
</dbReference>
<evidence type="ECO:0000256" key="3">
    <source>
        <dbReference type="ARBA" id="ARBA00022840"/>
    </source>
</evidence>
<dbReference type="PROSITE" id="PS50893">
    <property type="entry name" value="ABC_TRANSPORTER_2"/>
    <property type="match status" value="1"/>
</dbReference>
<dbReference type="InterPro" id="IPR003439">
    <property type="entry name" value="ABC_transporter-like_ATP-bd"/>
</dbReference>
<dbReference type="InterPro" id="IPR051782">
    <property type="entry name" value="ABC_Transporter_VariousFunc"/>
</dbReference>
<dbReference type="SMART" id="SM00382">
    <property type="entry name" value="AAA"/>
    <property type="match status" value="1"/>
</dbReference>
<proteinExistence type="predicted"/>
<dbReference type="GO" id="GO:0005524">
    <property type="term" value="F:ATP binding"/>
    <property type="evidence" value="ECO:0007669"/>
    <property type="project" value="UniProtKB-KW"/>
</dbReference>
<evidence type="ECO:0000313" key="6">
    <source>
        <dbReference type="Proteomes" id="UP001185755"/>
    </source>
</evidence>
<accession>A0ABU4BDT4</accession>
<feature type="domain" description="ABC transporter" evidence="4">
    <location>
        <begin position="7"/>
        <end position="231"/>
    </location>
</feature>
<sequence>MMTDEVLTMDEVAKSFRRKTVLDHCSFAIERGSVTALVGSNGAGKSTLMSLAVGLLTPDSGNIRVLGEAVGQRGIAPGLSYLTQHKPLYPHFTVAEMLRFGRNTNAHWDDAYAAELVSAAGIAVSARVKSLSPGHRTRVALALALGRRPEVLLLDEPLADLDPVARRAVARTLMRDAAENGTTIVLSSHVLSELVDVADRLLLLRDGRIRLDGELDTITAEHYLLVGSTDAEPTVDNGTIISDVSGSSAAVFVVHGTRPETARPGWTVEDATVDDVVLAHLGTEVAA</sequence>
<keyword evidence="3 5" id="KW-0067">ATP-binding</keyword>